<evidence type="ECO:0000256" key="2">
    <source>
        <dbReference type="ARBA" id="ARBA00022692"/>
    </source>
</evidence>
<keyword evidence="4 5" id="KW-0472">Membrane</keyword>
<keyword evidence="2 5" id="KW-0812">Transmembrane</keyword>
<keyword evidence="3 5" id="KW-1133">Transmembrane helix</keyword>
<organism evidence="6 7">
    <name type="scientific">Sphingobacterium humi</name>
    <dbReference type="NCBI Taxonomy" id="1796905"/>
    <lineage>
        <taxon>Bacteria</taxon>
        <taxon>Pseudomonadati</taxon>
        <taxon>Bacteroidota</taxon>
        <taxon>Sphingobacteriia</taxon>
        <taxon>Sphingobacteriales</taxon>
        <taxon>Sphingobacteriaceae</taxon>
        <taxon>Sphingobacterium</taxon>
    </lineage>
</organism>
<feature type="transmembrane region" description="Helical" evidence="5">
    <location>
        <begin position="54"/>
        <end position="75"/>
    </location>
</feature>
<name>A0A6N8L505_9SPHI</name>
<dbReference type="InterPro" id="IPR019185">
    <property type="entry name" value="Integral_membrane_SYS1-rel"/>
</dbReference>
<proteinExistence type="predicted"/>
<dbReference type="GO" id="GO:0016020">
    <property type="term" value="C:membrane"/>
    <property type="evidence" value="ECO:0007669"/>
    <property type="project" value="UniProtKB-SubCell"/>
</dbReference>
<evidence type="ECO:0000256" key="3">
    <source>
        <dbReference type="ARBA" id="ARBA00022989"/>
    </source>
</evidence>
<reference evidence="6 7" key="1">
    <citation type="submission" date="2019-12" db="EMBL/GenBank/DDBJ databases">
        <authorList>
            <person name="Dong K."/>
        </authorList>
    </citation>
    <scope>NUCLEOTIDE SEQUENCE [LARGE SCALE GENOMIC DNA]</scope>
    <source>
        <strain evidence="6 7">JCM 31225</strain>
    </source>
</reference>
<comment type="subcellular location">
    <subcellularLocation>
        <location evidence="1">Membrane</location>
        <topology evidence="1">Multi-pass membrane protein</topology>
    </subcellularLocation>
</comment>
<dbReference type="Pfam" id="PF09801">
    <property type="entry name" value="SYS1"/>
    <property type="match status" value="1"/>
</dbReference>
<feature type="transmembrane region" description="Helical" evidence="5">
    <location>
        <begin position="31"/>
        <end position="48"/>
    </location>
</feature>
<dbReference type="EMBL" id="WSQA01000021">
    <property type="protein sequence ID" value="MVZ64099.1"/>
    <property type="molecule type" value="Genomic_DNA"/>
</dbReference>
<sequence>MNPTSLSGFLLVHIFCYISANQQITMSKKSIAFIITVASIFFLVAFLFNKIIGFGYAWYTILIAGLVLGLILNFFQTAKSNKKPRNRFKK</sequence>
<protein>
    <submittedName>
        <fullName evidence="6">Uncharacterized protein</fullName>
    </submittedName>
</protein>
<evidence type="ECO:0000256" key="1">
    <source>
        <dbReference type="ARBA" id="ARBA00004141"/>
    </source>
</evidence>
<evidence type="ECO:0000256" key="4">
    <source>
        <dbReference type="ARBA" id="ARBA00023136"/>
    </source>
</evidence>
<evidence type="ECO:0000256" key="5">
    <source>
        <dbReference type="SAM" id="Phobius"/>
    </source>
</evidence>
<evidence type="ECO:0000313" key="7">
    <source>
        <dbReference type="Proteomes" id="UP000435036"/>
    </source>
</evidence>
<evidence type="ECO:0000313" key="6">
    <source>
        <dbReference type="EMBL" id="MVZ64099.1"/>
    </source>
</evidence>
<keyword evidence="7" id="KW-1185">Reference proteome</keyword>
<dbReference type="AlphaFoldDB" id="A0A6N8L505"/>
<feature type="transmembrane region" description="Helical" evidence="5">
    <location>
        <begin position="6"/>
        <end position="24"/>
    </location>
</feature>
<accession>A0A6N8L505</accession>
<gene>
    <name evidence="6" type="ORF">GQF63_18910</name>
</gene>
<dbReference type="Proteomes" id="UP000435036">
    <property type="component" value="Unassembled WGS sequence"/>
</dbReference>
<comment type="caution">
    <text evidence="6">The sequence shown here is derived from an EMBL/GenBank/DDBJ whole genome shotgun (WGS) entry which is preliminary data.</text>
</comment>